<evidence type="ECO:0000313" key="3">
    <source>
        <dbReference type="EMBL" id="ABU58431.1"/>
    </source>
</evidence>
<reference evidence="3 4" key="1">
    <citation type="submission" date="2007-08" db="EMBL/GenBank/DDBJ databases">
        <title>Complete sequence of Roseiflexus castenholzii DSM 13941.</title>
        <authorList>
            <consortium name="US DOE Joint Genome Institute"/>
            <person name="Copeland A."/>
            <person name="Lucas S."/>
            <person name="Lapidus A."/>
            <person name="Barry K."/>
            <person name="Glavina del Rio T."/>
            <person name="Dalin E."/>
            <person name="Tice H."/>
            <person name="Pitluck S."/>
            <person name="Thompson L.S."/>
            <person name="Brettin T."/>
            <person name="Bruce D."/>
            <person name="Detter J.C."/>
            <person name="Han C."/>
            <person name="Tapia R."/>
            <person name="Schmutz J."/>
            <person name="Larimer F."/>
            <person name="Land M."/>
            <person name="Hauser L."/>
            <person name="Kyrpides N."/>
            <person name="Mikhailova N."/>
            <person name="Bryant D.A."/>
            <person name="Hanada S."/>
            <person name="Tsukatani Y."/>
            <person name="Richardson P."/>
        </authorList>
    </citation>
    <scope>NUCLEOTIDE SEQUENCE [LARGE SCALE GENOMIC DNA]</scope>
    <source>
        <strain evidence="4">DSM 13941 / HLO8</strain>
    </source>
</reference>
<dbReference type="Pfam" id="PF12770">
    <property type="entry name" value="CHAT"/>
    <property type="match status" value="1"/>
</dbReference>
<proteinExistence type="predicted"/>
<dbReference type="AlphaFoldDB" id="A7NLN5"/>
<dbReference type="HOGENOM" id="CLU_1093627_0_0_0"/>
<dbReference type="eggNOG" id="COG1672">
    <property type="taxonomic scope" value="Bacteria"/>
</dbReference>
<dbReference type="STRING" id="383372.Rcas_2348"/>
<dbReference type="KEGG" id="rca:Rcas_2348"/>
<organism evidence="3 4">
    <name type="scientific">Roseiflexus castenholzii (strain DSM 13941 / HLO8)</name>
    <dbReference type="NCBI Taxonomy" id="383372"/>
    <lineage>
        <taxon>Bacteria</taxon>
        <taxon>Bacillati</taxon>
        <taxon>Chloroflexota</taxon>
        <taxon>Chloroflexia</taxon>
        <taxon>Chloroflexales</taxon>
        <taxon>Roseiflexineae</taxon>
        <taxon>Roseiflexaceae</taxon>
        <taxon>Roseiflexus</taxon>
    </lineage>
</organism>
<evidence type="ECO:0000313" key="4">
    <source>
        <dbReference type="Proteomes" id="UP000000263"/>
    </source>
</evidence>
<dbReference type="RefSeq" id="WP_012120855.1">
    <property type="nucleotide sequence ID" value="NC_009767.1"/>
</dbReference>
<dbReference type="Proteomes" id="UP000000263">
    <property type="component" value="Chromosome"/>
</dbReference>
<name>A7NLN5_ROSCS</name>
<dbReference type="EMBL" id="CP000804">
    <property type="protein sequence ID" value="ABU58431.1"/>
    <property type="molecule type" value="Genomic_DNA"/>
</dbReference>
<dbReference type="OrthoDB" id="166570at2"/>
<feature type="region of interest" description="Disordered" evidence="1">
    <location>
        <begin position="1"/>
        <end position="31"/>
    </location>
</feature>
<accession>A7NLN5</accession>
<evidence type="ECO:0000259" key="2">
    <source>
        <dbReference type="Pfam" id="PF12770"/>
    </source>
</evidence>
<sequence length="254" mass="26971">MLFNPDPPDETRLYQNSAHAEGGGDARAENQGADATTPLAQARRTYIGSAHAEGGGNATVVNAPTPDPTARPEPATVLAVYASPPGSAPLRWERDARALRDALAPYPDRFRVEILPLATPEDVQRALLRSRPRYLHLFAHGVASGVLLDDGEDGRGWMLPYSLLAEMARHAPGLRCVLLSACDSAFAASVAGSGEPRLIAMRGQVSVDAAIAFAEGFYEAIAANEDTPIDAAFAQGLIRLKLRAPQDADKPLLT</sequence>
<keyword evidence="4" id="KW-1185">Reference proteome</keyword>
<gene>
    <name evidence="3" type="ordered locus">Rcas_2348</name>
</gene>
<evidence type="ECO:0000256" key="1">
    <source>
        <dbReference type="SAM" id="MobiDB-lite"/>
    </source>
</evidence>
<feature type="domain" description="CHAT" evidence="2">
    <location>
        <begin position="93"/>
        <end position="235"/>
    </location>
</feature>
<protein>
    <recommendedName>
        <fullName evidence="2">CHAT domain-containing protein</fullName>
    </recommendedName>
</protein>
<dbReference type="InterPro" id="IPR024983">
    <property type="entry name" value="CHAT_dom"/>
</dbReference>